<dbReference type="PROSITE" id="PS50297">
    <property type="entry name" value="ANK_REP_REGION"/>
    <property type="match status" value="4"/>
</dbReference>
<dbReference type="PRINTS" id="PR01415">
    <property type="entry name" value="ANKYRIN"/>
</dbReference>
<evidence type="ECO:0000256" key="6">
    <source>
        <dbReference type="PROSITE-ProRule" id="PRU00175"/>
    </source>
</evidence>
<sequence length="451" mass="51034">MASIFYKIYHNDVKGLKTLLKKKPSQINEPIDLFGTTPLMLAFQEGADRRIIEILLEAGAELGTKDQWGRSALHFAVEWDRPYAVEILLSRGCYVNPRNVNGQTPLHWACDRGHLHIVELLLSHNGIDANVMNDDGDTPLHDAVQKRKYKLVFLLLNQDSVNLEIVNKEYRTPLLEAVSDGHLGIIQRLIARGANVNAVDHGGNNCLHLALKRENNFRSEVEHMTMLDQYCVELELGNEERYSGVVLASYLAHHGANFYCKNKSGRTPLDLIKKENLKKMLKTLFSPQCRWCQENMATVRLQPCGDIVFCENCFSEITFKRCPVCREYTLSKSEFGAPKFEDMCVKTEATCQELGAASQAIESPVLKERDLLRVAKRLGRDWWQVAILLGVDATELKIDDESIDAVKQGYLMLNEWFKNCDPETRTHATLSAALEEAECFAAMECLSLDAK</sequence>
<keyword evidence="2 6" id="KW-0479">Metal-binding</keyword>
<dbReference type="InterPro" id="IPR036770">
    <property type="entry name" value="Ankyrin_rpt-contain_sf"/>
</dbReference>
<dbReference type="Pfam" id="PF13637">
    <property type="entry name" value="Ank_4"/>
    <property type="match status" value="1"/>
</dbReference>
<dbReference type="RefSeq" id="XP_029655250.1">
    <property type="nucleotide sequence ID" value="XM_029799390.2"/>
</dbReference>
<dbReference type="Gene3D" id="1.25.40.20">
    <property type="entry name" value="Ankyrin repeat-containing domain"/>
    <property type="match status" value="2"/>
</dbReference>
<dbReference type="Gene3D" id="1.10.533.10">
    <property type="entry name" value="Death Domain, Fas"/>
    <property type="match status" value="1"/>
</dbReference>
<evidence type="ECO:0000313" key="10">
    <source>
        <dbReference type="RefSeq" id="XP_029655250.1"/>
    </source>
</evidence>
<feature type="repeat" description="ANK" evidence="5">
    <location>
        <begin position="34"/>
        <end position="67"/>
    </location>
</feature>
<keyword evidence="8" id="KW-1185">Reference proteome</keyword>
<gene>
    <name evidence="9 10 11 12 13" type="primary">LOC115228946</name>
</gene>
<dbReference type="InterPro" id="IPR011029">
    <property type="entry name" value="DEATH-like_dom_sf"/>
</dbReference>
<dbReference type="InterPro" id="IPR002110">
    <property type="entry name" value="Ankyrin_rpt"/>
</dbReference>
<evidence type="ECO:0000256" key="3">
    <source>
        <dbReference type="ARBA" id="ARBA00022833"/>
    </source>
</evidence>
<keyword evidence="1" id="KW-0677">Repeat</keyword>
<keyword evidence="3" id="KW-0862">Zinc</keyword>
<dbReference type="SMART" id="SM00248">
    <property type="entry name" value="ANK"/>
    <property type="match status" value="6"/>
</dbReference>
<dbReference type="PANTHER" id="PTHR24193:SF121">
    <property type="entry name" value="ADA2A-CONTAINING COMPLEX COMPONENT 3, ISOFORM D"/>
    <property type="match status" value="1"/>
</dbReference>
<dbReference type="Proteomes" id="UP000515154">
    <property type="component" value="Unplaced"/>
</dbReference>
<dbReference type="GO" id="GO:0005634">
    <property type="term" value="C:nucleus"/>
    <property type="evidence" value="ECO:0007669"/>
    <property type="project" value="TreeGrafter"/>
</dbReference>
<evidence type="ECO:0000256" key="2">
    <source>
        <dbReference type="ARBA" id="ARBA00022771"/>
    </source>
</evidence>
<evidence type="ECO:0000259" key="7">
    <source>
        <dbReference type="PROSITE" id="PS50089"/>
    </source>
</evidence>
<proteinExistence type="predicted"/>
<dbReference type="Gene3D" id="3.30.40.10">
    <property type="entry name" value="Zinc/RING finger domain, C3HC4 (zinc finger)"/>
    <property type="match status" value="1"/>
</dbReference>
<dbReference type="RefSeq" id="XP_036354943.1">
    <property type="nucleotide sequence ID" value="XM_036499050.1"/>
</dbReference>
<dbReference type="CDD" id="cd01670">
    <property type="entry name" value="Death"/>
    <property type="match status" value="1"/>
</dbReference>
<name>A0A6P7TSJ7_9MOLL</name>
<feature type="repeat" description="ANK" evidence="5">
    <location>
        <begin position="169"/>
        <end position="201"/>
    </location>
</feature>
<dbReference type="RefSeq" id="XP_029655249.1">
    <property type="nucleotide sequence ID" value="XM_029799389.2"/>
</dbReference>
<dbReference type="Pfam" id="PF12796">
    <property type="entry name" value="Ank_2"/>
    <property type="match status" value="2"/>
</dbReference>
<dbReference type="PROSITE" id="PS50089">
    <property type="entry name" value="ZF_RING_2"/>
    <property type="match status" value="1"/>
</dbReference>
<dbReference type="GO" id="GO:0008270">
    <property type="term" value="F:zinc ion binding"/>
    <property type="evidence" value="ECO:0007669"/>
    <property type="project" value="UniProtKB-KW"/>
</dbReference>
<dbReference type="GO" id="GO:0045944">
    <property type="term" value="P:positive regulation of transcription by RNA polymerase II"/>
    <property type="evidence" value="ECO:0007669"/>
    <property type="project" value="TreeGrafter"/>
</dbReference>
<dbReference type="SUPFAM" id="SSF47986">
    <property type="entry name" value="DEATH domain"/>
    <property type="match status" value="1"/>
</dbReference>
<evidence type="ECO:0000313" key="8">
    <source>
        <dbReference type="Proteomes" id="UP000515154"/>
    </source>
</evidence>
<dbReference type="AlphaFoldDB" id="A0A6P7TSJ7"/>
<dbReference type="KEGG" id="osn:115228946"/>
<organism evidence="8 9">
    <name type="scientific">Octopus sinensis</name>
    <name type="common">East Asian common octopus</name>
    <dbReference type="NCBI Taxonomy" id="2607531"/>
    <lineage>
        <taxon>Eukaryota</taxon>
        <taxon>Metazoa</taxon>
        <taxon>Spiralia</taxon>
        <taxon>Lophotrochozoa</taxon>
        <taxon>Mollusca</taxon>
        <taxon>Cephalopoda</taxon>
        <taxon>Coleoidea</taxon>
        <taxon>Octopodiformes</taxon>
        <taxon>Octopoda</taxon>
        <taxon>Incirrata</taxon>
        <taxon>Octopodidae</taxon>
        <taxon>Octopus</taxon>
    </lineage>
</organism>
<keyword evidence="2 6" id="KW-0863">Zinc-finger</keyword>
<dbReference type="Pfam" id="PF13920">
    <property type="entry name" value="zf-C3HC4_3"/>
    <property type="match status" value="1"/>
</dbReference>
<dbReference type="InterPro" id="IPR050663">
    <property type="entry name" value="Ankyrin-SOCS_Box"/>
</dbReference>
<reference evidence="9 10" key="1">
    <citation type="submission" date="2025-08" db="UniProtKB">
        <authorList>
            <consortium name="RefSeq"/>
        </authorList>
    </citation>
    <scope>IDENTIFICATION</scope>
</reference>
<feature type="repeat" description="ANK" evidence="5">
    <location>
        <begin position="68"/>
        <end position="100"/>
    </location>
</feature>
<evidence type="ECO:0000256" key="1">
    <source>
        <dbReference type="ARBA" id="ARBA00022737"/>
    </source>
</evidence>
<dbReference type="InterPro" id="IPR013083">
    <property type="entry name" value="Znf_RING/FYVE/PHD"/>
</dbReference>
<evidence type="ECO:0000256" key="4">
    <source>
        <dbReference type="ARBA" id="ARBA00023043"/>
    </source>
</evidence>
<dbReference type="SUPFAM" id="SSF48403">
    <property type="entry name" value="Ankyrin repeat"/>
    <property type="match status" value="1"/>
</dbReference>
<protein>
    <submittedName>
        <fullName evidence="9 10">E3 ubiquitin-protein ligase MIB2-like isoform X1</fullName>
    </submittedName>
</protein>
<dbReference type="RefSeq" id="XP_036354942.1">
    <property type="nucleotide sequence ID" value="XM_036499049.1"/>
</dbReference>
<feature type="repeat" description="ANK" evidence="5">
    <location>
        <begin position="101"/>
        <end position="134"/>
    </location>
</feature>
<keyword evidence="4 5" id="KW-0040">ANK repeat</keyword>
<evidence type="ECO:0000313" key="9">
    <source>
        <dbReference type="RefSeq" id="XP_029655249.1"/>
    </source>
</evidence>
<feature type="domain" description="RING-type" evidence="7">
    <location>
        <begin position="289"/>
        <end position="326"/>
    </location>
</feature>
<dbReference type="SUPFAM" id="SSF57850">
    <property type="entry name" value="RING/U-box"/>
    <property type="match status" value="1"/>
</dbReference>
<feature type="repeat" description="ANK" evidence="5">
    <location>
        <begin position="135"/>
        <end position="168"/>
    </location>
</feature>
<dbReference type="InterPro" id="IPR001841">
    <property type="entry name" value="Znf_RING"/>
</dbReference>
<accession>A0A6P7TSJ7</accession>
<evidence type="ECO:0000313" key="12">
    <source>
        <dbReference type="RefSeq" id="XP_036354943.1"/>
    </source>
</evidence>
<dbReference type="RefSeq" id="XP_036354944.1">
    <property type="nucleotide sequence ID" value="XM_036499051.1"/>
</dbReference>
<dbReference type="PROSITE" id="PS50088">
    <property type="entry name" value="ANK_REPEAT"/>
    <property type="match status" value="5"/>
</dbReference>
<evidence type="ECO:0000313" key="13">
    <source>
        <dbReference type="RefSeq" id="XP_036354944.1"/>
    </source>
</evidence>
<evidence type="ECO:0000256" key="5">
    <source>
        <dbReference type="PROSITE-ProRule" id="PRU00023"/>
    </source>
</evidence>
<dbReference type="PANTHER" id="PTHR24193">
    <property type="entry name" value="ANKYRIN REPEAT PROTEIN"/>
    <property type="match status" value="1"/>
</dbReference>
<evidence type="ECO:0000313" key="11">
    <source>
        <dbReference type="RefSeq" id="XP_036354942.1"/>
    </source>
</evidence>
<dbReference type="GO" id="GO:0000976">
    <property type="term" value="F:transcription cis-regulatory region binding"/>
    <property type="evidence" value="ECO:0007669"/>
    <property type="project" value="TreeGrafter"/>
</dbReference>